<reference evidence="3" key="1">
    <citation type="journal article" date="2019" name="Int. J. Syst. Evol. Microbiol.">
        <title>The Global Catalogue of Microorganisms (GCM) 10K type strain sequencing project: providing services to taxonomists for standard genome sequencing and annotation.</title>
        <authorList>
            <consortium name="The Broad Institute Genomics Platform"/>
            <consortium name="The Broad Institute Genome Sequencing Center for Infectious Disease"/>
            <person name="Wu L."/>
            <person name="Ma J."/>
        </authorList>
    </citation>
    <scope>NUCLEOTIDE SEQUENCE [LARGE SCALE GENOMIC DNA]</scope>
    <source>
        <strain evidence="3">JCM 4542</strain>
    </source>
</reference>
<evidence type="ECO:0000313" key="2">
    <source>
        <dbReference type="EMBL" id="GAA2716210.1"/>
    </source>
</evidence>
<dbReference type="EMBL" id="BAAASL010000008">
    <property type="protein sequence ID" value="GAA2716210.1"/>
    <property type="molecule type" value="Genomic_DNA"/>
</dbReference>
<protein>
    <submittedName>
        <fullName evidence="2">Transcriptional regulator WhiJ</fullName>
    </submittedName>
</protein>
<dbReference type="SUPFAM" id="SSF47413">
    <property type="entry name" value="lambda repressor-like DNA-binding domains"/>
    <property type="match status" value="1"/>
</dbReference>
<proteinExistence type="predicted"/>
<evidence type="ECO:0000259" key="1">
    <source>
        <dbReference type="PROSITE" id="PS50943"/>
    </source>
</evidence>
<dbReference type="SMART" id="SM00530">
    <property type="entry name" value="HTH_XRE"/>
    <property type="match status" value="1"/>
</dbReference>
<name>A0ABP6G8Q9_9ACTN</name>
<dbReference type="Pfam" id="PF19054">
    <property type="entry name" value="DUF5753"/>
    <property type="match status" value="1"/>
</dbReference>
<feature type="domain" description="HTH cro/C1-type" evidence="1">
    <location>
        <begin position="18"/>
        <end position="72"/>
    </location>
</feature>
<dbReference type="Proteomes" id="UP001500886">
    <property type="component" value="Unassembled WGS sequence"/>
</dbReference>
<dbReference type="Pfam" id="PF13560">
    <property type="entry name" value="HTH_31"/>
    <property type="match status" value="1"/>
</dbReference>
<dbReference type="Gene3D" id="1.10.260.40">
    <property type="entry name" value="lambda repressor-like DNA-binding domains"/>
    <property type="match status" value="1"/>
</dbReference>
<comment type="caution">
    <text evidence="2">The sequence shown here is derived from an EMBL/GenBank/DDBJ whole genome shotgun (WGS) entry which is preliminary data.</text>
</comment>
<evidence type="ECO:0000313" key="3">
    <source>
        <dbReference type="Proteomes" id="UP001500886"/>
    </source>
</evidence>
<gene>
    <name evidence="2" type="primary">whiJ_3</name>
    <name evidence="2" type="ORF">GCM10010315_26820</name>
</gene>
<accession>A0ABP6G8Q9</accession>
<dbReference type="PROSITE" id="PS50943">
    <property type="entry name" value="HTH_CROC1"/>
    <property type="match status" value="1"/>
</dbReference>
<sequence length="283" mass="31594">MPPRSNPTARQARLGTELRKLREAAGMSAREAGGLLGGGAAQISHIEAGRWGVSAERVRRLATYYKADNARLIDELCTMADERVRGWWEKYRGILTPGFLDVSELEYHARGLHLFQTNYVPGIFQIEEYARALFGSGVPPLPERELNARVEHRMQRRDIYSRKTPPETVAIVHEAALRMCYGSRGVQRAQLKFLAEAAEWPSVTLRVVPFGIEHLVGTAQSMLYALGPIPELDTVQIDNAFRGGLISANALLSMYAKLFHVLAETALSGDDSKKYIQQMIQET</sequence>
<dbReference type="RefSeq" id="WP_344435303.1">
    <property type="nucleotide sequence ID" value="NZ_BAAASL010000008.1"/>
</dbReference>
<organism evidence="2 3">
    <name type="scientific">Streptomyces luteosporeus</name>
    <dbReference type="NCBI Taxonomy" id="173856"/>
    <lineage>
        <taxon>Bacteria</taxon>
        <taxon>Bacillati</taxon>
        <taxon>Actinomycetota</taxon>
        <taxon>Actinomycetes</taxon>
        <taxon>Kitasatosporales</taxon>
        <taxon>Streptomycetaceae</taxon>
        <taxon>Streptomyces</taxon>
    </lineage>
</organism>
<keyword evidence="3" id="KW-1185">Reference proteome</keyword>
<dbReference type="InterPro" id="IPR001387">
    <property type="entry name" value="Cro/C1-type_HTH"/>
</dbReference>
<dbReference type="InterPro" id="IPR010982">
    <property type="entry name" value="Lambda_DNA-bd_dom_sf"/>
</dbReference>
<dbReference type="InterPro" id="IPR043917">
    <property type="entry name" value="DUF5753"/>
</dbReference>
<dbReference type="CDD" id="cd00093">
    <property type="entry name" value="HTH_XRE"/>
    <property type="match status" value="1"/>
</dbReference>